<organism evidence="2 3">
    <name type="scientific">Puccinia graminis f. sp. tritici</name>
    <dbReference type="NCBI Taxonomy" id="56615"/>
    <lineage>
        <taxon>Eukaryota</taxon>
        <taxon>Fungi</taxon>
        <taxon>Dikarya</taxon>
        <taxon>Basidiomycota</taxon>
        <taxon>Pucciniomycotina</taxon>
        <taxon>Pucciniomycetes</taxon>
        <taxon>Pucciniales</taxon>
        <taxon>Pucciniaceae</taxon>
        <taxon>Puccinia</taxon>
    </lineage>
</organism>
<dbReference type="Proteomes" id="UP000325313">
    <property type="component" value="Unassembled WGS sequence"/>
</dbReference>
<comment type="caution">
    <text evidence="2">The sequence shown here is derived from an EMBL/GenBank/DDBJ whole genome shotgun (WGS) entry which is preliminary data.</text>
</comment>
<dbReference type="EMBL" id="VDEP01000245">
    <property type="protein sequence ID" value="KAA1120284.1"/>
    <property type="molecule type" value="Genomic_DNA"/>
</dbReference>
<feature type="chain" id="PRO_5023105778" evidence="1">
    <location>
        <begin position="16"/>
        <end position="64"/>
    </location>
</feature>
<sequence length="64" mass="6860">MGKLVLFALRQAALTYISCSVGMKCDQIFEVNNGRTCDAIRYCSYLKGCASGVPGEHGLSACHT</sequence>
<name>A0A5B0R5U5_PUCGR</name>
<proteinExistence type="predicted"/>
<feature type="signal peptide" evidence="1">
    <location>
        <begin position="1"/>
        <end position="15"/>
    </location>
</feature>
<gene>
    <name evidence="2" type="ORF">PGTUg99_005808</name>
</gene>
<keyword evidence="1" id="KW-0732">Signal</keyword>
<evidence type="ECO:0000256" key="1">
    <source>
        <dbReference type="SAM" id="SignalP"/>
    </source>
</evidence>
<reference evidence="2 3" key="1">
    <citation type="submission" date="2019-05" db="EMBL/GenBank/DDBJ databases">
        <title>Emergence of the Ug99 lineage of the wheat stem rust pathogen through somatic hybridization.</title>
        <authorList>
            <person name="Li F."/>
            <person name="Upadhyaya N.M."/>
            <person name="Sperschneider J."/>
            <person name="Matny O."/>
            <person name="Nguyen-Phuc H."/>
            <person name="Mago R."/>
            <person name="Raley C."/>
            <person name="Miller M.E."/>
            <person name="Silverstein K.A.T."/>
            <person name="Henningsen E."/>
            <person name="Hirsch C.D."/>
            <person name="Visser B."/>
            <person name="Pretorius Z.A."/>
            <person name="Steffenson B.J."/>
            <person name="Schwessinger B."/>
            <person name="Dodds P.N."/>
            <person name="Figueroa M."/>
        </authorList>
    </citation>
    <scope>NUCLEOTIDE SEQUENCE [LARGE SCALE GENOMIC DNA]</scope>
    <source>
        <strain evidence="2 3">Ug99</strain>
    </source>
</reference>
<evidence type="ECO:0000313" key="2">
    <source>
        <dbReference type="EMBL" id="KAA1120284.1"/>
    </source>
</evidence>
<evidence type="ECO:0000313" key="3">
    <source>
        <dbReference type="Proteomes" id="UP000325313"/>
    </source>
</evidence>
<accession>A0A5B0R5U5</accession>
<dbReference type="AlphaFoldDB" id="A0A5B0R5U5"/>
<protein>
    <submittedName>
        <fullName evidence="2">Uncharacterized protein</fullName>
    </submittedName>
</protein>